<organism evidence="1 2">
    <name type="scientific">Longispora fulva</name>
    <dbReference type="NCBI Taxonomy" id="619741"/>
    <lineage>
        <taxon>Bacteria</taxon>
        <taxon>Bacillati</taxon>
        <taxon>Actinomycetota</taxon>
        <taxon>Actinomycetes</taxon>
        <taxon>Micromonosporales</taxon>
        <taxon>Micromonosporaceae</taxon>
        <taxon>Longispora</taxon>
    </lineage>
</organism>
<dbReference type="InterPro" id="IPR036597">
    <property type="entry name" value="Fido-like_dom_sf"/>
</dbReference>
<accession>A0A8J7GVN3</accession>
<keyword evidence="2" id="KW-1185">Reference proteome</keyword>
<name>A0A8J7GVN3_9ACTN</name>
<comment type="caution">
    <text evidence="1">The sequence shown here is derived from an EMBL/GenBank/DDBJ whole genome shotgun (WGS) entry which is preliminary data.</text>
</comment>
<dbReference type="RefSeq" id="WP_197005105.1">
    <property type="nucleotide sequence ID" value="NZ_BONS01000017.1"/>
</dbReference>
<evidence type="ECO:0000313" key="1">
    <source>
        <dbReference type="EMBL" id="MBG6138331.1"/>
    </source>
</evidence>
<proteinExistence type="predicted"/>
<protein>
    <submittedName>
        <fullName evidence="1">Uncharacterized protein</fullName>
    </submittedName>
</protein>
<evidence type="ECO:0000313" key="2">
    <source>
        <dbReference type="Proteomes" id="UP000622552"/>
    </source>
</evidence>
<reference evidence="1" key="1">
    <citation type="submission" date="2020-11" db="EMBL/GenBank/DDBJ databases">
        <title>Sequencing the genomes of 1000 actinobacteria strains.</title>
        <authorList>
            <person name="Klenk H.-P."/>
        </authorList>
    </citation>
    <scope>NUCLEOTIDE SEQUENCE</scope>
    <source>
        <strain evidence="1">DSM 45356</strain>
    </source>
</reference>
<dbReference type="EMBL" id="JADOUF010000001">
    <property type="protein sequence ID" value="MBG6138331.1"/>
    <property type="molecule type" value="Genomic_DNA"/>
</dbReference>
<dbReference type="AlphaFoldDB" id="A0A8J7GVN3"/>
<dbReference type="SUPFAM" id="SSF140931">
    <property type="entry name" value="Fic-like"/>
    <property type="match status" value="1"/>
</dbReference>
<gene>
    <name evidence="1" type="ORF">IW245_004525</name>
</gene>
<dbReference type="Gene3D" id="1.10.3290.10">
    <property type="entry name" value="Fido-like domain"/>
    <property type="match status" value="1"/>
</dbReference>
<dbReference type="Proteomes" id="UP000622552">
    <property type="component" value="Unassembled WGS sequence"/>
</dbReference>
<sequence length="98" mass="10797">MTRFWKDKPPGRYRQKGIVVTGTDPLAPAYVGPAAEEVSDLMSELVDWLNAGDPDTGGAICHWGCSCYSVWVGQRQVAAWPVDMIPLGFGAFKRREVI</sequence>